<comment type="caution">
    <text evidence="1">The sequence shown here is derived from an EMBL/GenBank/DDBJ whole genome shotgun (WGS) entry which is preliminary data.</text>
</comment>
<evidence type="ECO:0000313" key="2">
    <source>
        <dbReference type="Proteomes" id="UP000321863"/>
    </source>
</evidence>
<protein>
    <submittedName>
        <fullName evidence="1">Uncharacterized protein</fullName>
    </submittedName>
</protein>
<dbReference type="EMBL" id="BJYJ01000007">
    <property type="protein sequence ID" value="GEN76073.1"/>
    <property type="molecule type" value="Genomic_DNA"/>
</dbReference>
<accession>A0A511YLK1</accession>
<name>A0A511YLK1_9FLAO</name>
<keyword evidence="2" id="KW-1185">Reference proteome</keyword>
<dbReference type="Proteomes" id="UP000321863">
    <property type="component" value="Unassembled WGS sequence"/>
</dbReference>
<gene>
    <name evidence="1" type="ORF">CHA01nite_18130</name>
</gene>
<organism evidence="1 2">
    <name type="scientific">Chryseobacterium hagamense</name>
    <dbReference type="NCBI Taxonomy" id="395935"/>
    <lineage>
        <taxon>Bacteria</taxon>
        <taxon>Pseudomonadati</taxon>
        <taxon>Bacteroidota</taxon>
        <taxon>Flavobacteriia</taxon>
        <taxon>Flavobacteriales</taxon>
        <taxon>Weeksellaceae</taxon>
        <taxon>Chryseobacterium group</taxon>
        <taxon>Chryseobacterium</taxon>
    </lineage>
</organism>
<sequence length="624" mass="67976">MNIMKKILLTISFAASILITYNFMKDSGVYQGFKSTIMPLNAMDTGNVVPQAVFDTWLPAGVTPVQDVFVKPADGLAFSDSAPNPVALHPSNPSNAFINLNFYRWTEQMFLWLLSPTPTTGGYGSCNGFVFNSPEFYDVSATDQTTGLRTLKKHTCMPVFFFKSSATSQQSIKSVDTKDAMTFDIKGTANGANNLPVLFERETKIMFDVDKAPVSPNGLNLVMDGNEKKEVKFVKLINNAPVFYGINAQIIENPTLIYSKPLEENTTVQKFTTDLQKNIFIARINGVIRIVVPEQGQATGDALMAKNGSLVYYNSMVNDVYAVFLTMVKNGVLPASARFPTTQAELNAIIAYAASKNIPIVEPNSLAMELKTSWIETTNLPNLQDYITVKATVPNYTQTSASVWTRNGSKTVMLALVGMHIVGSVAGHPEMIWGSIEHVNNSPNRAYNYRNSSNGITAVAADTNFGTGPAWLFSSATATSFNLSHMFMNGEDINAMSPFTISGSDTQRTKPFGFGSSAVGLTEDRSNAQVIAGNNDVNARLVGNDVRKKYFHIGSTWNISATSFSHVGTNQLSNTTMETYSQFQNANSDPRTNCFGCHSANNATQLSPALSNISHVFNSNPLVP</sequence>
<dbReference type="AlphaFoldDB" id="A0A511YLK1"/>
<evidence type="ECO:0000313" key="1">
    <source>
        <dbReference type="EMBL" id="GEN76073.1"/>
    </source>
</evidence>
<reference evidence="1 2" key="1">
    <citation type="submission" date="2019-07" db="EMBL/GenBank/DDBJ databases">
        <title>Whole genome shotgun sequence of Chryseobacterium hagamense NBRC 105253.</title>
        <authorList>
            <person name="Hosoyama A."/>
            <person name="Uohara A."/>
            <person name="Ohji S."/>
            <person name="Ichikawa N."/>
        </authorList>
    </citation>
    <scope>NUCLEOTIDE SEQUENCE [LARGE SCALE GENOMIC DNA]</scope>
    <source>
        <strain evidence="1 2">NBRC 105253</strain>
    </source>
</reference>
<proteinExistence type="predicted"/>